<dbReference type="Pfam" id="PF02753">
    <property type="entry name" value="PapD_C"/>
    <property type="match status" value="1"/>
</dbReference>
<dbReference type="InterPro" id="IPR036316">
    <property type="entry name" value="Pili_assmbl_chap_C_dom_sf"/>
</dbReference>
<dbReference type="InterPro" id="IPR016147">
    <property type="entry name" value="Pili_assmbl_chaperone_N"/>
</dbReference>
<dbReference type="GO" id="GO:0030288">
    <property type="term" value="C:outer membrane-bounded periplasmic space"/>
    <property type="evidence" value="ECO:0007669"/>
    <property type="project" value="InterPro"/>
</dbReference>
<feature type="signal peptide" evidence="6">
    <location>
        <begin position="1"/>
        <end position="21"/>
    </location>
</feature>
<dbReference type="InterPro" id="IPR013783">
    <property type="entry name" value="Ig-like_fold"/>
</dbReference>
<dbReference type="Gene3D" id="2.60.40.10">
    <property type="entry name" value="Immunoglobulins"/>
    <property type="match status" value="2"/>
</dbReference>
<dbReference type="InterPro" id="IPR001829">
    <property type="entry name" value="Pili_assmbl_chaperone_bac"/>
</dbReference>
<dbReference type="EMBL" id="ABNOCX020000003">
    <property type="protein sequence ID" value="EML7081716.1"/>
    <property type="molecule type" value="Genomic_DNA"/>
</dbReference>
<organism evidence="9">
    <name type="scientific">Klebsiella oxytoca</name>
    <dbReference type="NCBI Taxonomy" id="571"/>
    <lineage>
        <taxon>Bacteria</taxon>
        <taxon>Pseudomonadati</taxon>
        <taxon>Pseudomonadota</taxon>
        <taxon>Gammaproteobacteria</taxon>
        <taxon>Enterobacterales</taxon>
        <taxon>Enterobacteriaceae</taxon>
        <taxon>Klebsiella/Raoultella group</taxon>
        <taxon>Klebsiella</taxon>
    </lineage>
</organism>
<dbReference type="PANTHER" id="PTHR30251:SF25">
    <property type="entry name" value="FIMBRIAE CHAPARONE"/>
    <property type="match status" value="1"/>
</dbReference>
<keyword evidence="4" id="KW-0574">Periplasm</keyword>
<dbReference type="InterPro" id="IPR008962">
    <property type="entry name" value="PapD-like_sf"/>
</dbReference>
<dbReference type="GO" id="GO:0071555">
    <property type="term" value="P:cell wall organization"/>
    <property type="evidence" value="ECO:0007669"/>
    <property type="project" value="InterPro"/>
</dbReference>
<feature type="domain" description="Pili assembly chaperone N-terminal" evidence="7">
    <location>
        <begin position="22"/>
        <end position="144"/>
    </location>
</feature>
<evidence type="ECO:0000256" key="2">
    <source>
        <dbReference type="ARBA" id="ARBA00007399"/>
    </source>
</evidence>
<evidence type="ECO:0000256" key="3">
    <source>
        <dbReference type="ARBA" id="ARBA00022729"/>
    </source>
</evidence>
<keyword evidence="3 6" id="KW-0732">Signal</keyword>
<proteinExistence type="inferred from homology"/>
<dbReference type="PANTHER" id="PTHR30251">
    <property type="entry name" value="PILUS ASSEMBLY CHAPERONE"/>
    <property type="match status" value="1"/>
</dbReference>
<evidence type="ECO:0000256" key="6">
    <source>
        <dbReference type="SAM" id="SignalP"/>
    </source>
</evidence>
<comment type="caution">
    <text evidence="9">The sequence shown here is derived from an EMBL/GenBank/DDBJ whole genome shotgun (WGS) entry which is preliminary data.</text>
</comment>
<feature type="chain" id="PRO_5043269354" evidence="6">
    <location>
        <begin position="22"/>
        <end position="236"/>
    </location>
</feature>
<dbReference type="SUPFAM" id="SSF49354">
    <property type="entry name" value="PapD-like"/>
    <property type="match status" value="1"/>
</dbReference>
<comment type="similarity">
    <text evidence="2">Belongs to the periplasmic pilus chaperone family.</text>
</comment>
<evidence type="ECO:0000256" key="1">
    <source>
        <dbReference type="ARBA" id="ARBA00004418"/>
    </source>
</evidence>
<dbReference type="SUPFAM" id="SSF49584">
    <property type="entry name" value="Periplasmic chaperone C-domain"/>
    <property type="match status" value="1"/>
</dbReference>
<evidence type="ECO:0000256" key="4">
    <source>
        <dbReference type="ARBA" id="ARBA00022764"/>
    </source>
</evidence>
<dbReference type="InterPro" id="IPR050643">
    <property type="entry name" value="Periplasmic_pilus_chap"/>
</dbReference>
<evidence type="ECO:0000313" key="9">
    <source>
        <dbReference type="EMBL" id="EML7081716.1"/>
    </source>
</evidence>
<dbReference type="RefSeq" id="WP_023320500.1">
    <property type="nucleotide sequence ID" value="NZ_CABGIA010000002.1"/>
</dbReference>
<dbReference type="AlphaFoldDB" id="A0A9P0XME8"/>
<dbReference type="Pfam" id="PF00345">
    <property type="entry name" value="PapD_N"/>
    <property type="match status" value="1"/>
</dbReference>
<reference evidence="9" key="1">
    <citation type="submission" date="2024-02" db="EMBL/GenBank/DDBJ databases">
        <authorList>
            <consortium name="Clinical and Environmental Microbiology Branch: Whole genome sequencing antimicrobial resistance pathogens in the healthcare setting"/>
        </authorList>
    </citation>
    <scope>NUCLEOTIDE SEQUENCE</scope>
    <source>
        <strain evidence="9">2023BB-00086</strain>
    </source>
</reference>
<gene>
    <name evidence="9" type="ORF">RYF40_002152</name>
</gene>
<comment type="subcellular location">
    <subcellularLocation>
        <location evidence="1">Periplasm</location>
    </subcellularLocation>
</comment>
<dbReference type="InterPro" id="IPR016148">
    <property type="entry name" value="Pili_assmbl_chaperone_C"/>
</dbReference>
<evidence type="ECO:0000259" key="7">
    <source>
        <dbReference type="Pfam" id="PF00345"/>
    </source>
</evidence>
<sequence length="236" mass="26153">MRIYFSLVAMLLLCLSHHVCASVVMTGTRIIYPAQASNKSIQLKNPDQQPYIVQVQVDDGSEKKPADEEDSNFLLTPNIFRMEPGSAQTVLLKYIGNSLPQNKESIFYMNFTQLPATKSEKSGSNQLVLAITNRVKIFYRPQGIEGTPGETAQKMTFSLSGKKIKVTNSAGYFAVVRRASLVINGREIKLADRQMVAPQSSAEWLPSDPVSGLKGARLRLVLVNDYGIDVINERTL</sequence>
<keyword evidence="5" id="KW-0143">Chaperone</keyword>
<dbReference type="PRINTS" id="PR00969">
    <property type="entry name" value="CHAPERONPILI"/>
</dbReference>
<accession>A0A9P0XME8</accession>
<name>A0A9P0XME8_KLEOX</name>
<evidence type="ECO:0000259" key="8">
    <source>
        <dbReference type="Pfam" id="PF02753"/>
    </source>
</evidence>
<feature type="domain" description="Pili assembly chaperone C-terminal" evidence="8">
    <location>
        <begin position="166"/>
        <end position="228"/>
    </location>
</feature>
<protein>
    <submittedName>
        <fullName evidence="9">Molecular chaperone</fullName>
    </submittedName>
</protein>
<evidence type="ECO:0000256" key="5">
    <source>
        <dbReference type="ARBA" id="ARBA00023186"/>
    </source>
</evidence>